<dbReference type="PANTHER" id="PTHR36195">
    <property type="entry name" value="DOMAIN PROTEIN, PUTATIVE (AFU_ORTHOLOGUE AFUA_5G01990)-RELATED-RELATED"/>
    <property type="match status" value="1"/>
</dbReference>
<dbReference type="RefSeq" id="WP_231322596.1">
    <property type="nucleotide sequence ID" value="NZ_CP088156.1"/>
</dbReference>
<dbReference type="InterPro" id="IPR020835">
    <property type="entry name" value="Catalase_sf"/>
</dbReference>
<proteinExistence type="predicted"/>
<dbReference type="EMBL" id="CP088156">
    <property type="protein sequence ID" value="UFZ05005.1"/>
    <property type="molecule type" value="Genomic_DNA"/>
</dbReference>
<accession>A0ABY3RC83</accession>
<evidence type="ECO:0000313" key="1">
    <source>
        <dbReference type="EMBL" id="UFZ05005.1"/>
    </source>
</evidence>
<organism evidence="1 2">
    <name type="scientific">Bradyrhizobium ontarionense</name>
    <dbReference type="NCBI Taxonomy" id="2898149"/>
    <lineage>
        <taxon>Bacteria</taxon>
        <taxon>Pseudomonadati</taxon>
        <taxon>Pseudomonadota</taxon>
        <taxon>Alphaproteobacteria</taxon>
        <taxon>Hyphomicrobiales</taxon>
        <taxon>Nitrobacteraceae</taxon>
        <taxon>Bradyrhizobium</taxon>
    </lineage>
</organism>
<dbReference type="CDD" id="cd08152">
    <property type="entry name" value="y4iL_like"/>
    <property type="match status" value="1"/>
</dbReference>
<keyword evidence="2" id="KW-1185">Reference proteome</keyword>
<dbReference type="Gene3D" id="2.40.180.10">
    <property type="entry name" value="Catalase core domain"/>
    <property type="match status" value="1"/>
</dbReference>
<dbReference type="Proteomes" id="UP001431010">
    <property type="component" value="Chromosome"/>
</dbReference>
<gene>
    <name evidence="1" type="ORF">LQG66_01410</name>
</gene>
<name>A0ABY3RC83_9BRAD</name>
<evidence type="ECO:0000313" key="2">
    <source>
        <dbReference type="Proteomes" id="UP001431010"/>
    </source>
</evidence>
<protein>
    <submittedName>
        <fullName evidence="1">Catalase family protein</fullName>
    </submittedName>
</protein>
<dbReference type="SUPFAM" id="SSF56634">
    <property type="entry name" value="Heme-dependent catalase-like"/>
    <property type="match status" value="1"/>
</dbReference>
<reference evidence="1" key="1">
    <citation type="journal article" date="2024" name="Antonie Van Leeuwenhoek">
        <title>Bradyrhizobium ontarionense sp. nov., a novel bacterial symbiont isolated from Aeschynomene indica (Indian jointvetch), harbours photosynthesis, nitrogen fixation and nitrous oxide (N2O) reductase genes.</title>
        <authorList>
            <person name="Bromfield E.S.P."/>
            <person name="Cloutier S."/>
        </authorList>
    </citation>
    <scope>NUCLEOTIDE SEQUENCE</scope>
    <source>
        <strain evidence="1">A19</strain>
    </source>
</reference>
<dbReference type="PANTHER" id="PTHR36195:SF4">
    <property type="entry name" value="DOMAIN PROTEIN, PUTATIVE (AFU_ORTHOLOGUE AFUA_5G01990)-RELATED"/>
    <property type="match status" value="1"/>
</dbReference>
<sequence length="367" mass="40468">MSRDRQSDPYLRYDPSIEQALPDETEVTQAILESIARTNVASFKAHNHGIRQQHAKGQGYLKGELTVHDGLPDHLRQGLFATPGSYPIIVRLSTAFGDIRSDRIRVPRGMAIKVLGITGAKALPEDSSANQDFLLVNHKSYFSDARAYLTAQRSFELQPSTPDIALRAIGLISRGVVRLFAKPRGHALLMVARALGDDGNNILGERYYSQAALRFGDYVARLCANPVSPALRSLAGQPCHDGDHAVLDAVTAFFRANAAEYQICAQLGTDLARTPVEDASIDWPEDVAPAQALGSIRLPAQIADSPARRAYADDVLSFDPWRCLAAHRPLGSIMRVRRDAYRLSRTFRDEKNGQRLREPADISEFPD</sequence>